<dbReference type="PANTHER" id="PTHR30537:SF74">
    <property type="entry name" value="HTH-TYPE TRANSCRIPTIONAL REGULATOR TRPI"/>
    <property type="match status" value="1"/>
</dbReference>
<dbReference type="SUPFAM" id="SSF46785">
    <property type="entry name" value="Winged helix' DNA-binding domain"/>
    <property type="match status" value="1"/>
</dbReference>
<protein>
    <submittedName>
        <fullName evidence="6">LysR family transcriptional regulator</fullName>
    </submittedName>
</protein>
<dbReference type="InterPro" id="IPR058163">
    <property type="entry name" value="LysR-type_TF_proteobact-type"/>
</dbReference>
<evidence type="ECO:0000259" key="5">
    <source>
        <dbReference type="PROSITE" id="PS50931"/>
    </source>
</evidence>
<dbReference type="Gene3D" id="3.40.190.10">
    <property type="entry name" value="Periplasmic binding protein-like II"/>
    <property type="match status" value="2"/>
</dbReference>
<keyword evidence="4" id="KW-0804">Transcription</keyword>
<dbReference type="GO" id="GO:0043565">
    <property type="term" value="F:sequence-specific DNA binding"/>
    <property type="evidence" value="ECO:0007669"/>
    <property type="project" value="TreeGrafter"/>
</dbReference>
<dbReference type="GO" id="GO:0003700">
    <property type="term" value="F:DNA-binding transcription factor activity"/>
    <property type="evidence" value="ECO:0007669"/>
    <property type="project" value="InterPro"/>
</dbReference>
<comment type="caution">
    <text evidence="6">The sequence shown here is derived from an EMBL/GenBank/DDBJ whole genome shotgun (WGS) entry which is preliminary data.</text>
</comment>
<dbReference type="Proteomes" id="UP000450676">
    <property type="component" value="Unassembled WGS sequence"/>
</dbReference>
<feature type="domain" description="HTH lysR-type" evidence="5">
    <location>
        <begin position="9"/>
        <end position="66"/>
    </location>
</feature>
<dbReference type="RefSeq" id="WP_161070295.1">
    <property type="nucleotide sequence ID" value="NZ_WWCU01000001.1"/>
</dbReference>
<reference evidence="6 7" key="1">
    <citation type="submission" date="2019-12" db="EMBL/GenBank/DDBJ databases">
        <title>Novel species isolated from a subtropical stream in China.</title>
        <authorList>
            <person name="Lu H."/>
        </authorList>
    </citation>
    <scope>NUCLEOTIDE SEQUENCE [LARGE SCALE GENOMIC DNA]</scope>
    <source>
        <strain evidence="6 7">FT127W</strain>
    </source>
</reference>
<name>A0A7X4KKC0_9BURK</name>
<evidence type="ECO:0000256" key="3">
    <source>
        <dbReference type="ARBA" id="ARBA00023125"/>
    </source>
</evidence>
<dbReference type="FunFam" id="1.10.10.10:FF:000001">
    <property type="entry name" value="LysR family transcriptional regulator"/>
    <property type="match status" value="1"/>
</dbReference>
<dbReference type="InterPro" id="IPR036388">
    <property type="entry name" value="WH-like_DNA-bd_sf"/>
</dbReference>
<dbReference type="InterPro" id="IPR005119">
    <property type="entry name" value="LysR_subst-bd"/>
</dbReference>
<accession>A0A7X4KKC0</accession>
<keyword evidence="2" id="KW-0805">Transcription regulation</keyword>
<dbReference type="EMBL" id="WWCU01000001">
    <property type="protein sequence ID" value="MYN05907.1"/>
    <property type="molecule type" value="Genomic_DNA"/>
</dbReference>
<dbReference type="SUPFAM" id="SSF53850">
    <property type="entry name" value="Periplasmic binding protein-like II"/>
    <property type="match status" value="1"/>
</dbReference>
<dbReference type="PROSITE" id="PS50931">
    <property type="entry name" value="HTH_LYSR"/>
    <property type="match status" value="1"/>
</dbReference>
<dbReference type="Gene3D" id="1.10.10.10">
    <property type="entry name" value="Winged helix-like DNA-binding domain superfamily/Winged helix DNA-binding domain"/>
    <property type="match status" value="1"/>
</dbReference>
<dbReference type="PRINTS" id="PR00039">
    <property type="entry name" value="HTHLYSR"/>
</dbReference>
<keyword evidence="3" id="KW-0238">DNA-binding</keyword>
<evidence type="ECO:0000256" key="2">
    <source>
        <dbReference type="ARBA" id="ARBA00023015"/>
    </source>
</evidence>
<keyword evidence="7" id="KW-1185">Reference proteome</keyword>
<dbReference type="AlphaFoldDB" id="A0A7X4KKC0"/>
<gene>
    <name evidence="6" type="ORF">GTP77_00995</name>
</gene>
<evidence type="ECO:0000256" key="4">
    <source>
        <dbReference type="ARBA" id="ARBA00023163"/>
    </source>
</evidence>
<evidence type="ECO:0000256" key="1">
    <source>
        <dbReference type="ARBA" id="ARBA00009437"/>
    </source>
</evidence>
<dbReference type="GO" id="GO:0006351">
    <property type="term" value="P:DNA-templated transcription"/>
    <property type="evidence" value="ECO:0007669"/>
    <property type="project" value="TreeGrafter"/>
</dbReference>
<sequence length="315" mass="34666">MQNRLVTLPPLDALRGFVAAARRMSITAAADDLCLTQSAVSRQIQALEERLGTPLFTRRNRAIALTPAGEQLFQLASPWMDKLLDLADTLRQDRRVRPVTVSASIGVASLWMLPRLGEFQAVHPHIDVRVATSNRLLDLERDGVDLAIRYSPASPATQGGLKLFDEVVAPVASPALAASAFRKPAALLEQVLLDLDERVGPWLHWEYWLKAQGLEQTPARRPKGRLHFNQYDQLINAAAGGHGVALGRLPLLLPMLRDGTLAARLDLSLQVDDYRYWLMEAPGQQRAEVAAFRDWLIEQAAQTAQDLAQALAGAA</sequence>
<dbReference type="Pfam" id="PF03466">
    <property type="entry name" value="LysR_substrate"/>
    <property type="match status" value="1"/>
</dbReference>
<dbReference type="Pfam" id="PF00126">
    <property type="entry name" value="HTH_1"/>
    <property type="match status" value="1"/>
</dbReference>
<proteinExistence type="inferred from homology"/>
<dbReference type="PANTHER" id="PTHR30537">
    <property type="entry name" value="HTH-TYPE TRANSCRIPTIONAL REGULATOR"/>
    <property type="match status" value="1"/>
</dbReference>
<dbReference type="InterPro" id="IPR000847">
    <property type="entry name" value="LysR_HTH_N"/>
</dbReference>
<dbReference type="InterPro" id="IPR036390">
    <property type="entry name" value="WH_DNA-bd_sf"/>
</dbReference>
<comment type="similarity">
    <text evidence="1">Belongs to the LysR transcriptional regulatory family.</text>
</comment>
<evidence type="ECO:0000313" key="7">
    <source>
        <dbReference type="Proteomes" id="UP000450676"/>
    </source>
</evidence>
<organism evidence="6 7">
    <name type="scientific">Pseudoduganella aquatica</name>
    <dbReference type="NCBI Taxonomy" id="2660641"/>
    <lineage>
        <taxon>Bacteria</taxon>
        <taxon>Pseudomonadati</taxon>
        <taxon>Pseudomonadota</taxon>
        <taxon>Betaproteobacteria</taxon>
        <taxon>Burkholderiales</taxon>
        <taxon>Oxalobacteraceae</taxon>
        <taxon>Telluria group</taxon>
        <taxon>Pseudoduganella</taxon>
    </lineage>
</organism>
<evidence type="ECO:0000313" key="6">
    <source>
        <dbReference type="EMBL" id="MYN05907.1"/>
    </source>
</evidence>